<proteinExistence type="predicted"/>
<feature type="compositionally biased region" description="Polar residues" evidence="1">
    <location>
        <begin position="36"/>
        <end position="47"/>
    </location>
</feature>
<feature type="chain" id="PRO_5047309913" description="Secreted protein" evidence="2">
    <location>
        <begin position="22"/>
        <end position="148"/>
    </location>
</feature>
<organism evidence="3 4">
    <name type="scientific">Nocardioides aromaticivorans</name>
    <dbReference type="NCBI Taxonomy" id="200618"/>
    <lineage>
        <taxon>Bacteria</taxon>
        <taxon>Bacillati</taxon>
        <taxon>Actinomycetota</taxon>
        <taxon>Actinomycetes</taxon>
        <taxon>Propionibacteriales</taxon>
        <taxon>Nocardioidaceae</taxon>
        <taxon>Nocardioides</taxon>
    </lineage>
</organism>
<feature type="region of interest" description="Disordered" evidence="1">
    <location>
        <begin position="23"/>
        <end position="63"/>
    </location>
</feature>
<keyword evidence="4" id="KW-1185">Reference proteome</keyword>
<gene>
    <name evidence="3" type="ORF">CFH99_01185</name>
</gene>
<feature type="signal peptide" evidence="2">
    <location>
        <begin position="1"/>
        <end position="21"/>
    </location>
</feature>
<evidence type="ECO:0008006" key="5">
    <source>
        <dbReference type="Google" id="ProtNLM"/>
    </source>
</evidence>
<reference evidence="3 4" key="1">
    <citation type="submission" date="2017-06" db="EMBL/GenBank/DDBJ databases">
        <title>Complete Genome Sequence of the Soil Carbazole-Degrading Bacterium Nocardioides aromaticivorans IC177.</title>
        <authorList>
            <person name="Vejarano F."/>
            <person name="Suzuki-Minakuchi C."/>
            <person name="Ohtsubo Y."/>
            <person name="Tsuda M."/>
            <person name="Okada K."/>
            <person name="Nojiri H."/>
        </authorList>
    </citation>
    <scope>NUCLEOTIDE SEQUENCE [LARGE SCALE GENOMIC DNA]</scope>
    <source>
        <strain evidence="3 4">IC177</strain>
    </source>
</reference>
<name>A0ABX7PEJ6_9ACTN</name>
<evidence type="ECO:0000256" key="2">
    <source>
        <dbReference type="SAM" id="SignalP"/>
    </source>
</evidence>
<dbReference type="PROSITE" id="PS51257">
    <property type="entry name" value="PROKAR_LIPOPROTEIN"/>
    <property type="match status" value="1"/>
</dbReference>
<dbReference type="Proteomes" id="UP000662818">
    <property type="component" value="Chromosome"/>
</dbReference>
<evidence type="ECO:0000313" key="3">
    <source>
        <dbReference type="EMBL" id="QSR24237.1"/>
    </source>
</evidence>
<protein>
    <recommendedName>
        <fullName evidence="5">Secreted protein</fullName>
    </recommendedName>
</protein>
<dbReference type="EMBL" id="CP022295">
    <property type="protein sequence ID" value="QSR24237.1"/>
    <property type="molecule type" value="Genomic_DNA"/>
</dbReference>
<evidence type="ECO:0000313" key="4">
    <source>
        <dbReference type="Proteomes" id="UP000662818"/>
    </source>
</evidence>
<keyword evidence="2" id="KW-0732">Signal</keyword>
<accession>A0ABX7PEJ6</accession>
<dbReference type="RefSeq" id="WP_207008100.1">
    <property type="nucleotide sequence ID" value="NZ_CP022295.1"/>
</dbReference>
<evidence type="ECO:0000256" key="1">
    <source>
        <dbReference type="SAM" id="MobiDB-lite"/>
    </source>
</evidence>
<sequence length="148" mass="15409">MFNRKTAIALALALGAFSVTACSEDSKDQPAGRDASSASEESRTPSGDNGDLTDPVGARADLTGFRCAPKGQRRWTASGTLMNPTDHEARYLVRVSVVVTETSEVIASGERDLAVPAGGSEDFAVGRLRGRTGAGVECVARVVRSAPL</sequence>